<evidence type="ECO:0000256" key="5">
    <source>
        <dbReference type="ARBA" id="ARBA00022728"/>
    </source>
</evidence>
<keyword evidence="13" id="KW-1185">Reference proteome</keyword>
<keyword evidence="6" id="KW-0508">mRNA splicing</keyword>
<feature type="region of interest" description="Disordered" evidence="11">
    <location>
        <begin position="117"/>
        <end position="142"/>
    </location>
</feature>
<reference evidence="14" key="1">
    <citation type="submission" date="2025-08" db="UniProtKB">
        <authorList>
            <consortium name="RefSeq"/>
        </authorList>
    </citation>
    <scope>IDENTIFICATION</scope>
    <source>
        <tissue evidence="14">Testes</tissue>
    </source>
</reference>
<protein>
    <recommendedName>
        <fullName evidence="9">Survival of motor neuron-related-splicing factor 30</fullName>
    </recommendedName>
    <alternativeName>
        <fullName evidence="10">Survival motor neuron domain-containing protein 1</fullName>
    </alternativeName>
</protein>
<feature type="domain" description="Tudor" evidence="12">
    <location>
        <begin position="70"/>
        <end position="129"/>
    </location>
</feature>
<name>A0ABM0GNE7_SACKO</name>
<dbReference type="PROSITE" id="PS50304">
    <property type="entry name" value="TUDOR"/>
    <property type="match status" value="1"/>
</dbReference>
<accession>A0ABM0GNE7</accession>
<evidence type="ECO:0000256" key="4">
    <source>
        <dbReference type="ARBA" id="ARBA00022664"/>
    </source>
</evidence>
<dbReference type="SUPFAM" id="SSF63748">
    <property type="entry name" value="Tudor/PWWP/MBT"/>
    <property type="match status" value="1"/>
</dbReference>
<dbReference type="PANTHER" id="PTHR13681:SF26">
    <property type="entry name" value="SURVIVAL OF MOTOR NEURON-RELATED-SPLICING FACTOR 30"/>
    <property type="match status" value="1"/>
</dbReference>
<dbReference type="PANTHER" id="PTHR13681">
    <property type="entry name" value="SURVIVAL OF MOTOR NEURON-RELATED-SPLICING FACTOR 30-RELATED"/>
    <property type="match status" value="1"/>
</dbReference>
<evidence type="ECO:0000256" key="1">
    <source>
        <dbReference type="ARBA" id="ARBA00004324"/>
    </source>
</evidence>
<sequence>MAEDLTNSLQTHTAQLQQVEAALTNDPENEELLKLKTDLQEVIELTQDLLDAKPSSSTDDSSITPSSNKLWNLGDECQAIYSDDGLYYDAVISEIVDDSRVQVTFNGWGNKEITSASSLKPVDSNKRSSSEAGLDGDQPKSKKELLLAQRDYKRKKNQKKAQRLKDLEVQREGDKSKWQQFNSKAFSKAKKGIVRKSIFATPESNTGRVGVGTCGTGGKPMTQFEQPKHVVVRK</sequence>
<keyword evidence="7" id="KW-0539">Nucleus</keyword>
<evidence type="ECO:0000256" key="2">
    <source>
        <dbReference type="ARBA" id="ARBA00004408"/>
    </source>
</evidence>
<dbReference type="Proteomes" id="UP000694865">
    <property type="component" value="Unplaced"/>
</dbReference>
<evidence type="ECO:0000256" key="3">
    <source>
        <dbReference type="ARBA" id="ARBA00005371"/>
    </source>
</evidence>
<evidence type="ECO:0000256" key="10">
    <source>
        <dbReference type="ARBA" id="ARBA00042567"/>
    </source>
</evidence>
<dbReference type="InterPro" id="IPR010304">
    <property type="entry name" value="SMN_Tudor"/>
</dbReference>
<evidence type="ECO:0000259" key="12">
    <source>
        <dbReference type="PROSITE" id="PS50304"/>
    </source>
</evidence>
<keyword evidence="4" id="KW-0507">mRNA processing</keyword>
<comment type="function">
    <text evidence="8">Involved in spliceosome assembly.</text>
</comment>
<evidence type="ECO:0000256" key="11">
    <source>
        <dbReference type="SAM" id="MobiDB-lite"/>
    </source>
</evidence>
<dbReference type="SMART" id="SM00333">
    <property type="entry name" value="TUDOR"/>
    <property type="match status" value="1"/>
</dbReference>
<proteinExistence type="inferred from homology"/>
<organism evidence="13 14">
    <name type="scientific">Saccoglossus kowalevskii</name>
    <name type="common">Acorn worm</name>
    <dbReference type="NCBI Taxonomy" id="10224"/>
    <lineage>
        <taxon>Eukaryota</taxon>
        <taxon>Metazoa</taxon>
        <taxon>Hemichordata</taxon>
        <taxon>Enteropneusta</taxon>
        <taxon>Harrimaniidae</taxon>
        <taxon>Saccoglossus</taxon>
    </lineage>
</organism>
<dbReference type="CDD" id="cd20399">
    <property type="entry name" value="Tudor_SPF30"/>
    <property type="match status" value="1"/>
</dbReference>
<comment type="similarity">
    <text evidence="3">Belongs to the SMN family.</text>
</comment>
<feature type="region of interest" description="Disordered" evidence="11">
    <location>
        <begin position="204"/>
        <end position="234"/>
    </location>
</feature>
<evidence type="ECO:0000256" key="9">
    <source>
        <dbReference type="ARBA" id="ARBA00041083"/>
    </source>
</evidence>
<dbReference type="Pfam" id="PF06003">
    <property type="entry name" value="SMN_Tudor"/>
    <property type="match status" value="1"/>
</dbReference>
<gene>
    <name evidence="14" type="primary">LOC100370753</name>
</gene>
<comment type="subcellular location">
    <subcellularLocation>
        <location evidence="1">Nucleus speckle</location>
    </subcellularLocation>
    <subcellularLocation>
        <location evidence="2">Nucleus</location>
        <location evidence="2">Cajal body</location>
    </subcellularLocation>
</comment>
<evidence type="ECO:0000313" key="14">
    <source>
        <dbReference type="RefSeq" id="XP_002733799.1"/>
    </source>
</evidence>
<feature type="compositionally biased region" description="Gly residues" evidence="11">
    <location>
        <begin position="209"/>
        <end position="218"/>
    </location>
</feature>
<keyword evidence="5" id="KW-0747">Spliceosome</keyword>
<evidence type="ECO:0000313" key="13">
    <source>
        <dbReference type="Proteomes" id="UP000694865"/>
    </source>
</evidence>
<dbReference type="GeneID" id="100370753"/>
<dbReference type="InterPro" id="IPR002999">
    <property type="entry name" value="Tudor"/>
</dbReference>
<evidence type="ECO:0000256" key="8">
    <source>
        <dbReference type="ARBA" id="ARBA00037618"/>
    </source>
</evidence>
<evidence type="ECO:0000256" key="7">
    <source>
        <dbReference type="ARBA" id="ARBA00023242"/>
    </source>
</evidence>
<evidence type="ECO:0000256" key="6">
    <source>
        <dbReference type="ARBA" id="ARBA00023187"/>
    </source>
</evidence>
<dbReference type="Gene3D" id="2.30.30.140">
    <property type="match status" value="1"/>
</dbReference>
<dbReference type="RefSeq" id="XP_002733799.1">
    <property type="nucleotide sequence ID" value="XM_002733753.2"/>
</dbReference>